<reference evidence="1 2" key="1">
    <citation type="journal article" date="2018" name="Plant J.">
        <title>Genome sequences of Chlorella sorokiniana UTEX 1602 and Micractinium conductrix SAG 241.80: implications to maltose excretion by a green alga.</title>
        <authorList>
            <person name="Arriola M.B."/>
            <person name="Velmurugan N."/>
            <person name="Zhang Y."/>
            <person name="Plunkett M.H."/>
            <person name="Hondzo H."/>
            <person name="Barney B.M."/>
        </authorList>
    </citation>
    <scope>NUCLEOTIDE SEQUENCE [LARGE SCALE GENOMIC DNA]</scope>
    <source>
        <strain evidence="1 2">SAG 241.80</strain>
    </source>
</reference>
<proteinExistence type="predicted"/>
<dbReference type="EMBL" id="LHPF02000071">
    <property type="protein sequence ID" value="PSC67242.1"/>
    <property type="molecule type" value="Genomic_DNA"/>
</dbReference>
<sequence length="107" mass="12136">MVQTLIRGLRAARRSERSYFKPKPDFYPLLLASGTALGTAVYCSYRAIALNPDVHLTAEHKHDELKETPITLNRAQAYYHSIFRSAWRKRAEDVNNVDCTIKAMPGA</sequence>
<gene>
    <name evidence="1" type="ORF">C2E20_9078</name>
</gene>
<dbReference type="OrthoDB" id="509032at2759"/>
<dbReference type="AlphaFoldDB" id="A0A2P6UZH2"/>
<keyword evidence="2" id="KW-1185">Reference proteome</keyword>
<evidence type="ECO:0000313" key="2">
    <source>
        <dbReference type="Proteomes" id="UP000239649"/>
    </source>
</evidence>
<dbReference type="InterPro" id="IPR010530">
    <property type="entry name" value="B12D"/>
</dbReference>
<protein>
    <submittedName>
        <fullName evidence="1">Uncharacterized protein</fullName>
    </submittedName>
</protein>
<dbReference type="Proteomes" id="UP000239649">
    <property type="component" value="Unassembled WGS sequence"/>
</dbReference>
<name>A0A2P6UZH2_9CHLO</name>
<dbReference type="Pfam" id="PF06522">
    <property type="entry name" value="B12D"/>
    <property type="match status" value="1"/>
</dbReference>
<comment type="caution">
    <text evidence="1">The sequence shown here is derived from an EMBL/GenBank/DDBJ whole genome shotgun (WGS) entry which is preliminary data.</text>
</comment>
<evidence type="ECO:0000313" key="1">
    <source>
        <dbReference type="EMBL" id="PSC67242.1"/>
    </source>
</evidence>
<accession>A0A2P6UZH2</accession>
<organism evidence="1 2">
    <name type="scientific">Micractinium conductrix</name>
    <dbReference type="NCBI Taxonomy" id="554055"/>
    <lineage>
        <taxon>Eukaryota</taxon>
        <taxon>Viridiplantae</taxon>
        <taxon>Chlorophyta</taxon>
        <taxon>core chlorophytes</taxon>
        <taxon>Trebouxiophyceae</taxon>
        <taxon>Chlorellales</taxon>
        <taxon>Chlorellaceae</taxon>
        <taxon>Chlorella clade</taxon>
        <taxon>Micractinium</taxon>
    </lineage>
</organism>